<evidence type="ECO:0000256" key="10">
    <source>
        <dbReference type="ARBA" id="ARBA00022786"/>
    </source>
</evidence>
<dbReference type="CDD" id="cd22584">
    <property type="entry name" value="Rcat_RBR_unk"/>
    <property type="match status" value="1"/>
</dbReference>
<feature type="domain" description="RING-type" evidence="14">
    <location>
        <begin position="338"/>
        <end position="386"/>
    </location>
</feature>
<feature type="compositionally biased region" description="Polar residues" evidence="13">
    <location>
        <begin position="1"/>
        <end position="10"/>
    </location>
</feature>
<dbReference type="InterPro" id="IPR013083">
    <property type="entry name" value="Znf_RING/FYVE/PHD"/>
</dbReference>
<evidence type="ECO:0000256" key="12">
    <source>
        <dbReference type="PROSITE-ProRule" id="PRU00175"/>
    </source>
</evidence>
<dbReference type="GO" id="GO:0016874">
    <property type="term" value="F:ligase activity"/>
    <property type="evidence" value="ECO:0007669"/>
    <property type="project" value="UniProtKB-KW"/>
</dbReference>
<sequence length="967" mass="106397">MSISKLSSKPTPIVDYDYDDDDDDDDDVYVLNSTPPSNNNKGKAIQTDYDDDIQIIFDSLSNCGNKKRKFSNIGDQDSIFAETLFQKEQLEAKKEPLCEKEKLNAKKGNNLAISDEDLIFQETLFGGNQLGAKKWRNLNIDDKESIFVDTLVEKDHVEAKKVRKLNIDDGGDDEVEVLYSKHEKDNVFGELGAIKDEILVQKDQLKPEKEGKFDIDAELQLIYSFPEIYLPEFSNLKHESVDLFGEVGVDDANGDEDEVILPSSSKGKGILVENDQLKANNGRSLTFDDDDDDEVQVSNLRPEIYVGKSSKSKHENDNLLEKVGVDDATGDLSLLVMCEICTDEKPKVEFLTVMGCDHSYCSECVARYVASKLQENVVEITCPVSECAGVLGPEHCRSILPADVYDRWGLALCEEIISRSQKFYCPYNDCSALMIDDTQETGEVITRMECPNCQRMFCVKCKVSWHNGVECEEFQRLNEDERGQGDIMLVKLAKKNLWKRCPKCKMYVQRSQGCNAMRCRCGCNFCYACGSLAQTCHCIEGYAHRLETPPSMLQMRYMTPHAIPPLNNLHVNQTLTNPPDQFPQGEVGGDSFRARLLAKRERRRSYLLHLSANETQYHPSAHYPQRPVGGNNSQARRGPVEDGPSISHARRGSVGGGLNISQARQSSVVDGLNNSEAWQDLVMRGLNVSQARQGPVGGSRNVSQARQGPVGGGRNVSQARQGPVGGGRNNSEARQGPIGGGHNNSETGQGSVGGGRNNSEARQGPVGGGNNSLRRQGYVIGGLNISQAGQDPVEDGLNLSQSRQGPVGGGLNISQARQGSVGGGLNISQARQGSVGGGFTPSEILQHHRRMRELMQNLSANQTQPIPASQFPQGHVGGRDNTSQARQLRRIQMLMALQNHSTSQTRPNPSSQFGQIRGSVGGRDNTSQARQLELMQSRMLYCLQNLSGNQTLSNTNLQPAESSTSNQ</sequence>
<dbReference type="FunFam" id="3.30.40.10:FF:000230">
    <property type="entry name" value="RBR-type E3 ubiquitin transferase"/>
    <property type="match status" value="1"/>
</dbReference>
<evidence type="ECO:0000256" key="11">
    <source>
        <dbReference type="ARBA" id="ARBA00022833"/>
    </source>
</evidence>
<keyword evidence="9 12" id="KW-0863">Zinc-finger</keyword>
<dbReference type="SMART" id="SM00184">
    <property type="entry name" value="RING"/>
    <property type="match status" value="1"/>
</dbReference>
<dbReference type="SMART" id="SM00647">
    <property type="entry name" value="IBR"/>
    <property type="match status" value="1"/>
</dbReference>
<evidence type="ECO:0000256" key="3">
    <source>
        <dbReference type="ARBA" id="ARBA00003976"/>
    </source>
</evidence>
<accession>A0AAV3S2R0</accession>
<evidence type="ECO:0000256" key="1">
    <source>
        <dbReference type="ARBA" id="ARBA00001798"/>
    </source>
</evidence>
<reference evidence="16 17" key="1">
    <citation type="submission" date="2024-01" db="EMBL/GenBank/DDBJ databases">
        <title>The complete chloroplast genome sequence of Lithospermum erythrorhizon: insights into the phylogenetic relationship among Boraginaceae species and the maternal lineages of purple gromwells.</title>
        <authorList>
            <person name="Okada T."/>
            <person name="Watanabe K."/>
        </authorList>
    </citation>
    <scope>NUCLEOTIDE SEQUENCE [LARGE SCALE GENOMIC DNA]</scope>
</reference>
<dbReference type="CDD" id="cd22582">
    <property type="entry name" value="BRcat_RBR_unk"/>
    <property type="match status" value="1"/>
</dbReference>
<evidence type="ECO:0000256" key="5">
    <source>
        <dbReference type="ARBA" id="ARBA00012251"/>
    </source>
</evidence>
<dbReference type="Gene3D" id="1.20.120.1750">
    <property type="match status" value="1"/>
</dbReference>
<proteinExistence type="inferred from homology"/>
<dbReference type="EMBL" id="BAABME010014490">
    <property type="protein sequence ID" value="GAA0187220.1"/>
    <property type="molecule type" value="Genomic_DNA"/>
</dbReference>
<dbReference type="InterPro" id="IPR017907">
    <property type="entry name" value="Znf_RING_CS"/>
</dbReference>
<keyword evidence="17" id="KW-1185">Reference proteome</keyword>
<protein>
    <recommendedName>
        <fullName evidence="5">RBR-type E3 ubiquitin transferase</fullName>
        <ecNumber evidence="5">2.3.2.31</ecNumber>
    </recommendedName>
</protein>
<evidence type="ECO:0000256" key="2">
    <source>
        <dbReference type="ARBA" id="ARBA00001947"/>
    </source>
</evidence>
<dbReference type="GO" id="GO:0016567">
    <property type="term" value="P:protein ubiquitination"/>
    <property type="evidence" value="ECO:0007669"/>
    <property type="project" value="InterPro"/>
</dbReference>
<feature type="domain" description="RING-type" evidence="15">
    <location>
        <begin position="334"/>
        <end position="548"/>
    </location>
</feature>
<keyword evidence="10" id="KW-0833">Ubl conjugation pathway</keyword>
<feature type="region of interest" description="Disordered" evidence="13">
    <location>
        <begin position="791"/>
        <end position="813"/>
    </location>
</feature>
<evidence type="ECO:0000256" key="4">
    <source>
        <dbReference type="ARBA" id="ARBA00005884"/>
    </source>
</evidence>
<dbReference type="GO" id="GO:0008270">
    <property type="term" value="F:zinc ion binding"/>
    <property type="evidence" value="ECO:0007669"/>
    <property type="project" value="UniProtKB-KW"/>
</dbReference>
<dbReference type="InterPro" id="IPR001841">
    <property type="entry name" value="Znf_RING"/>
</dbReference>
<feature type="region of interest" description="Disordered" evidence="13">
    <location>
        <begin position="900"/>
        <end position="926"/>
    </location>
</feature>
<gene>
    <name evidence="16" type="ORF">LIER_34508</name>
</gene>
<dbReference type="InterPro" id="IPR044066">
    <property type="entry name" value="TRIAD_supradom"/>
</dbReference>
<feature type="region of interest" description="Disordered" evidence="13">
    <location>
        <begin position="610"/>
        <end position="658"/>
    </location>
</feature>
<dbReference type="GO" id="GO:0061630">
    <property type="term" value="F:ubiquitin protein ligase activity"/>
    <property type="evidence" value="ECO:0007669"/>
    <property type="project" value="UniProtKB-EC"/>
</dbReference>
<evidence type="ECO:0000259" key="14">
    <source>
        <dbReference type="PROSITE" id="PS50089"/>
    </source>
</evidence>
<evidence type="ECO:0000259" key="15">
    <source>
        <dbReference type="PROSITE" id="PS51873"/>
    </source>
</evidence>
<dbReference type="EC" id="2.3.2.31" evidence="5"/>
<organism evidence="16 17">
    <name type="scientific">Lithospermum erythrorhizon</name>
    <name type="common">Purple gromwell</name>
    <name type="synonym">Lithospermum officinale var. erythrorhizon</name>
    <dbReference type="NCBI Taxonomy" id="34254"/>
    <lineage>
        <taxon>Eukaryota</taxon>
        <taxon>Viridiplantae</taxon>
        <taxon>Streptophyta</taxon>
        <taxon>Embryophyta</taxon>
        <taxon>Tracheophyta</taxon>
        <taxon>Spermatophyta</taxon>
        <taxon>Magnoliopsida</taxon>
        <taxon>eudicotyledons</taxon>
        <taxon>Gunneridae</taxon>
        <taxon>Pentapetalae</taxon>
        <taxon>asterids</taxon>
        <taxon>lamiids</taxon>
        <taxon>Boraginales</taxon>
        <taxon>Boraginaceae</taxon>
        <taxon>Boraginoideae</taxon>
        <taxon>Lithospermeae</taxon>
        <taxon>Lithospermum</taxon>
    </lineage>
</organism>
<dbReference type="Pfam" id="PF01485">
    <property type="entry name" value="IBR"/>
    <property type="match status" value="1"/>
</dbReference>
<evidence type="ECO:0000256" key="9">
    <source>
        <dbReference type="ARBA" id="ARBA00022771"/>
    </source>
</evidence>
<comment type="similarity">
    <text evidence="4">Belongs to the RBR family. Ariadne subfamily.</text>
</comment>
<comment type="function">
    <text evidence="3">Might act as an E3 ubiquitin-protein ligase, or as part of E3 complex, which accepts ubiquitin from specific E2 ubiquitin-conjugating enzymes and then transfers it to substrates.</text>
</comment>
<evidence type="ECO:0000256" key="7">
    <source>
        <dbReference type="ARBA" id="ARBA00022723"/>
    </source>
</evidence>
<dbReference type="SUPFAM" id="SSF57850">
    <property type="entry name" value="RING/U-box"/>
    <property type="match status" value="3"/>
</dbReference>
<dbReference type="Pfam" id="PF26200">
    <property type="entry name" value="Rcat_RNF216"/>
    <property type="match status" value="1"/>
</dbReference>
<comment type="cofactor">
    <cofactor evidence="2">
        <name>Zn(2+)</name>
        <dbReference type="ChEBI" id="CHEBI:29105"/>
    </cofactor>
</comment>
<dbReference type="Proteomes" id="UP001454036">
    <property type="component" value="Unassembled WGS sequence"/>
</dbReference>
<keyword evidence="8" id="KW-0677">Repeat</keyword>
<dbReference type="InterPro" id="IPR002867">
    <property type="entry name" value="IBR_dom"/>
</dbReference>
<comment type="catalytic activity">
    <reaction evidence="1">
        <text>[E2 ubiquitin-conjugating enzyme]-S-ubiquitinyl-L-cysteine + [acceptor protein]-L-lysine = [E2 ubiquitin-conjugating enzyme]-L-cysteine + [acceptor protein]-N(6)-ubiquitinyl-L-lysine.</text>
        <dbReference type="EC" id="2.3.2.31"/>
    </reaction>
</comment>
<dbReference type="AlphaFoldDB" id="A0AAV3S2R0"/>
<feature type="compositionally biased region" description="Polar residues" evidence="13">
    <location>
        <begin position="31"/>
        <end position="41"/>
    </location>
</feature>
<keyword evidence="7" id="KW-0479">Metal-binding</keyword>
<keyword evidence="11" id="KW-0862">Zinc</keyword>
<dbReference type="PROSITE" id="PS00518">
    <property type="entry name" value="ZF_RING_1"/>
    <property type="match status" value="1"/>
</dbReference>
<dbReference type="PROSITE" id="PS50089">
    <property type="entry name" value="ZF_RING_2"/>
    <property type="match status" value="1"/>
</dbReference>
<evidence type="ECO:0000256" key="8">
    <source>
        <dbReference type="ARBA" id="ARBA00022737"/>
    </source>
</evidence>
<name>A0AAV3S2R0_LITER</name>
<feature type="region of interest" description="Disordered" evidence="13">
    <location>
        <begin position="1"/>
        <end position="43"/>
    </location>
</feature>
<keyword evidence="16" id="KW-0436">Ligase</keyword>
<dbReference type="PROSITE" id="PS51873">
    <property type="entry name" value="TRIAD"/>
    <property type="match status" value="1"/>
</dbReference>
<comment type="caution">
    <text evidence="16">The sequence shown here is derived from an EMBL/GenBank/DDBJ whole genome shotgun (WGS) entry which is preliminary data.</text>
</comment>
<feature type="compositionally biased region" description="Polar residues" evidence="13">
    <location>
        <begin position="900"/>
        <end position="914"/>
    </location>
</feature>
<dbReference type="PANTHER" id="PTHR11685">
    <property type="entry name" value="RBR FAMILY RING FINGER AND IBR DOMAIN-CONTAINING"/>
    <property type="match status" value="1"/>
</dbReference>
<evidence type="ECO:0000313" key="16">
    <source>
        <dbReference type="EMBL" id="GAA0187220.1"/>
    </source>
</evidence>
<evidence type="ECO:0000313" key="17">
    <source>
        <dbReference type="Proteomes" id="UP001454036"/>
    </source>
</evidence>
<feature type="compositionally biased region" description="Acidic residues" evidence="13">
    <location>
        <begin position="16"/>
        <end position="28"/>
    </location>
</feature>
<keyword evidence="6" id="KW-0808">Transferase</keyword>
<dbReference type="InterPro" id="IPR031127">
    <property type="entry name" value="E3_UB_ligase_RBR"/>
</dbReference>
<dbReference type="Gene3D" id="3.30.40.10">
    <property type="entry name" value="Zinc/RING finger domain, C3HC4 (zinc finger)"/>
    <property type="match status" value="1"/>
</dbReference>
<feature type="region of interest" description="Disordered" evidence="13">
    <location>
        <begin position="691"/>
        <end position="775"/>
    </location>
</feature>
<evidence type="ECO:0000256" key="6">
    <source>
        <dbReference type="ARBA" id="ARBA00022679"/>
    </source>
</evidence>
<evidence type="ECO:0000256" key="13">
    <source>
        <dbReference type="SAM" id="MobiDB-lite"/>
    </source>
</evidence>